<dbReference type="AlphaFoldDB" id="A0A6P6TGI9"/>
<dbReference type="InterPro" id="IPR011257">
    <property type="entry name" value="DNA_glycosylase"/>
</dbReference>
<dbReference type="PANTHER" id="PTHR10242">
    <property type="entry name" value="8-OXOGUANINE DNA GLYCOSYLASE"/>
    <property type="match status" value="1"/>
</dbReference>
<proteinExistence type="predicted"/>
<dbReference type="SUPFAM" id="SSF48150">
    <property type="entry name" value="DNA-glycosylase"/>
    <property type="match status" value="1"/>
</dbReference>
<organism evidence="1 2">
    <name type="scientific">Coffea arabica</name>
    <name type="common">Arabian coffee</name>
    <dbReference type="NCBI Taxonomy" id="13443"/>
    <lineage>
        <taxon>Eukaryota</taxon>
        <taxon>Viridiplantae</taxon>
        <taxon>Streptophyta</taxon>
        <taxon>Embryophyta</taxon>
        <taxon>Tracheophyta</taxon>
        <taxon>Spermatophyta</taxon>
        <taxon>Magnoliopsida</taxon>
        <taxon>eudicotyledons</taxon>
        <taxon>Gunneridae</taxon>
        <taxon>Pentapetalae</taxon>
        <taxon>asterids</taxon>
        <taxon>lamiids</taxon>
        <taxon>Gentianales</taxon>
        <taxon>Rubiaceae</taxon>
        <taxon>Ixoroideae</taxon>
        <taxon>Gardenieae complex</taxon>
        <taxon>Bertiereae - Coffeeae clade</taxon>
        <taxon>Coffeeae</taxon>
        <taxon>Coffea</taxon>
    </lineage>
</organism>
<reference evidence="2" key="2">
    <citation type="submission" date="2025-08" db="UniProtKB">
        <authorList>
            <consortium name="RefSeq"/>
        </authorList>
    </citation>
    <scope>IDENTIFICATION</scope>
    <source>
        <tissue evidence="2">Leaves</tissue>
    </source>
</reference>
<dbReference type="GO" id="GO:0005634">
    <property type="term" value="C:nucleus"/>
    <property type="evidence" value="ECO:0007669"/>
    <property type="project" value="TreeGrafter"/>
</dbReference>
<keyword evidence="1" id="KW-1185">Reference proteome</keyword>
<sequence length="368" mass="42330">MTKKTTLCSKLYMPLKDYPTFNLEKAVCNHGFFMMAPNVWDPSTKQFTRPLRLADSVNSVKVTISQPHDCSLLLIEVHGMECISDLDKEAIRAQVARMMRLSPKDEKDLQEFQNIHPKFKNMGFGRIFCAPSFFEDVVKSMLLCFCSWQNSLTMAKMLCDLQSELSNGLEDNNSCTQGKGLKRKRNVPEYFPESTAKIQSVRNFPSAKELAGIDVEILKDHCKLGLRAKHIHEFAKDYHRGRYRLRNFEKCASHEELYQKLMKIKGCGAYVSNNVLMCLGFYENVPIDTETVRHLQEVHGRKECTLRNAKAITKQIYGSFAPFQCLAFWFELTRFYETKFGRLSLLPSSRYGIVTGSQCGRKNSEENE</sequence>
<evidence type="ECO:0008006" key="3">
    <source>
        <dbReference type="Google" id="ProtNLM"/>
    </source>
</evidence>
<dbReference type="GeneID" id="113700928"/>
<dbReference type="Proteomes" id="UP001652660">
    <property type="component" value="Chromosome 7e"/>
</dbReference>
<dbReference type="OrthoDB" id="4951845at2759"/>
<reference evidence="1" key="1">
    <citation type="journal article" date="2025" name="Foods">
        <title>Unveiling the Microbial Signatures of Arabica Coffee Cherries: Insights into Ripeness Specific Diversity, Functional Traits, and Implications for Quality and Safety.</title>
        <authorList>
            <consortium name="RefSeq"/>
            <person name="Tenea G.N."/>
            <person name="Cifuentes V."/>
            <person name="Reyes P."/>
            <person name="Cevallos-Vallejos M."/>
        </authorList>
    </citation>
    <scope>NUCLEOTIDE SEQUENCE [LARGE SCALE GENOMIC DNA]</scope>
</reference>
<dbReference type="InterPro" id="IPR052054">
    <property type="entry name" value="Oxidative_DNA_repair_enzyme"/>
</dbReference>
<dbReference type="PANTHER" id="PTHR10242:SF7">
    <property type="entry name" value="HHH-GPD DOMAIN-CONTAINING PROTEIN"/>
    <property type="match status" value="1"/>
</dbReference>
<evidence type="ECO:0000313" key="2">
    <source>
        <dbReference type="RefSeq" id="XP_027077157.1"/>
    </source>
</evidence>
<accession>A0A6P6TGI9</accession>
<name>A0A6P6TGI9_COFAR</name>
<dbReference type="GO" id="GO:0006285">
    <property type="term" value="P:base-excision repair, AP site formation"/>
    <property type="evidence" value="ECO:0007669"/>
    <property type="project" value="TreeGrafter"/>
</dbReference>
<evidence type="ECO:0000313" key="1">
    <source>
        <dbReference type="Proteomes" id="UP001652660"/>
    </source>
</evidence>
<dbReference type="GO" id="GO:0034039">
    <property type="term" value="F:8-oxo-7,8-dihydroguanine DNA N-glycosylase activity"/>
    <property type="evidence" value="ECO:0007669"/>
    <property type="project" value="TreeGrafter"/>
</dbReference>
<gene>
    <name evidence="2" type="primary">LOC113700928</name>
</gene>
<dbReference type="RefSeq" id="XP_027077157.1">
    <property type="nucleotide sequence ID" value="XM_027221356.1"/>
</dbReference>
<protein>
    <recommendedName>
        <fullName evidence="3">DNA-3-methyladenine glycosylase 1-like</fullName>
    </recommendedName>
</protein>
<dbReference type="Gene3D" id="1.10.340.30">
    <property type="entry name" value="Hypothetical protein, domain 2"/>
    <property type="match status" value="1"/>
</dbReference>